<dbReference type="OrthoDB" id="4870746at2759"/>
<keyword evidence="3" id="KW-1185">Reference proteome</keyword>
<proteinExistence type="predicted"/>
<name>A0A168JCC1_CORDF</name>
<dbReference type="Pfam" id="PF25191">
    <property type="entry name" value="DUF7832"/>
    <property type="match status" value="1"/>
</dbReference>
<gene>
    <name evidence="2" type="ORF">LEL_03745</name>
</gene>
<organism evidence="2 3">
    <name type="scientific">Akanthomyces lecanii RCEF 1005</name>
    <dbReference type="NCBI Taxonomy" id="1081108"/>
    <lineage>
        <taxon>Eukaryota</taxon>
        <taxon>Fungi</taxon>
        <taxon>Dikarya</taxon>
        <taxon>Ascomycota</taxon>
        <taxon>Pezizomycotina</taxon>
        <taxon>Sordariomycetes</taxon>
        <taxon>Hypocreomycetidae</taxon>
        <taxon>Hypocreales</taxon>
        <taxon>Cordycipitaceae</taxon>
        <taxon>Akanthomyces</taxon>
        <taxon>Cordyceps confragosa</taxon>
    </lineage>
</organism>
<evidence type="ECO:0000259" key="1">
    <source>
        <dbReference type="Pfam" id="PF25191"/>
    </source>
</evidence>
<dbReference type="EMBL" id="AZHF01000002">
    <property type="protein sequence ID" value="OAA80259.1"/>
    <property type="molecule type" value="Genomic_DNA"/>
</dbReference>
<evidence type="ECO:0000313" key="3">
    <source>
        <dbReference type="Proteomes" id="UP000076881"/>
    </source>
</evidence>
<reference evidence="2 3" key="1">
    <citation type="journal article" date="2016" name="Genome Biol. Evol.">
        <title>Divergent and convergent evolution of fungal pathogenicity.</title>
        <authorList>
            <person name="Shang Y."/>
            <person name="Xiao G."/>
            <person name="Zheng P."/>
            <person name="Cen K."/>
            <person name="Zhan S."/>
            <person name="Wang C."/>
        </authorList>
    </citation>
    <scope>NUCLEOTIDE SEQUENCE [LARGE SCALE GENOMIC DNA]</scope>
    <source>
        <strain evidence="2 3">RCEF 1005</strain>
    </source>
</reference>
<dbReference type="InterPro" id="IPR057154">
    <property type="entry name" value="DUF7832"/>
</dbReference>
<dbReference type="Proteomes" id="UP000076881">
    <property type="component" value="Unassembled WGS sequence"/>
</dbReference>
<comment type="caution">
    <text evidence="2">The sequence shown here is derived from an EMBL/GenBank/DDBJ whole genome shotgun (WGS) entry which is preliminary data.</text>
</comment>
<accession>A0A168JCC1</accession>
<dbReference type="AlphaFoldDB" id="A0A168JCC1"/>
<protein>
    <recommendedName>
        <fullName evidence="1">DUF7832 domain-containing protein</fullName>
    </recommendedName>
</protein>
<feature type="domain" description="DUF7832" evidence="1">
    <location>
        <begin position="4"/>
        <end position="121"/>
    </location>
</feature>
<evidence type="ECO:0000313" key="2">
    <source>
        <dbReference type="EMBL" id="OAA80259.1"/>
    </source>
</evidence>
<sequence length="146" mass="16708">MIAIDKASWHSGAADFPADLDPQAGGTHIGFLLTWLINSNLMSDTFDSAAIADVEARRKTGREILFDVCDYTLKNEDLSEVGKKFVEDYYNADDRDKSGNNWYLDNYERTLADDLPSMYHVEDSWENYDLIEPVIDAAYDHWRLSD</sequence>